<dbReference type="OrthoDB" id="7522752at2"/>
<dbReference type="InterPro" id="IPR036465">
    <property type="entry name" value="vWFA_dom_sf"/>
</dbReference>
<proteinExistence type="predicted"/>
<dbReference type="Proteomes" id="UP000293623">
    <property type="component" value="Unassembled WGS sequence"/>
</dbReference>
<dbReference type="PROSITE" id="PS50234">
    <property type="entry name" value="VWFA"/>
    <property type="match status" value="1"/>
</dbReference>
<dbReference type="Pfam" id="PF13400">
    <property type="entry name" value="Tad"/>
    <property type="match status" value="1"/>
</dbReference>
<dbReference type="InterPro" id="IPR002035">
    <property type="entry name" value="VWF_A"/>
</dbReference>
<dbReference type="AlphaFoldDB" id="A0A4Q2KLA3"/>
<comment type="caution">
    <text evidence="2">The sequence shown here is derived from an EMBL/GenBank/DDBJ whole genome shotgun (WGS) entry which is preliminary data.</text>
</comment>
<accession>A0A4Q2KLA3</accession>
<evidence type="ECO:0000313" key="3">
    <source>
        <dbReference type="Proteomes" id="UP000293623"/>
    </source>
</evidence>
<dbReference type="CDD" id="cd00198">
    <property type="entry name" value="vWFA"/>
    <property type="match status" value="1"/>
</dbReference>
<sequence>MSIEPLADSIVRGGRAMPIRDSRHLEFLNAARLGRIVNNFGSSMTGMGIAKSLAALWRDRGGNTLPIFAASLIPLLAIVGGGVDTSRGYLTKTQLQNACDAGVLAGRRAMAGTGEYTDDEKAKASRMFDANFDSAIIDAEDVAFDTRAGDEGEVFGTATATIPTVLMQLFGTQELSFSVGCMAELQIANTDVMFVLDTTGSMNGPRIQGLREAVRDFHETIASSVADQNVRVRYGFVPYSTTVNARVLLQDPDNLLPAGDLSDADFRDTTPYQTRVAKFDNFDYVIRNIVPLDSQTYSSSDSWWNCSDSWVERSGTKPANVTVSRFQENYTYNGCQVTRNRYRYEYENRRAFHFSGWSYEEADLNTSNFKAFDSVSIATGFDPELSFVETEGKYDVVELARLSIRGMTTSSSTWNGCLQERDTVQTDDFDPVPDDAFDLDIALIPDSEATRWSPIWPAVSYYRTPGSTSTNTGTKTSSIPCPAPMLPFQNIDLSGTSTEVPAWLDTYLENLNATGNTYHDIGMIWGARLGSTRGVLAGNVNDGDLDNISRHLIFMTDGQMEPHIQSFTAYGVEWTDNRIAPAWASTGAVAARHTQRFLVACDAARAEGYTIWVIGFGSALTNEMRACATGQRAYFSNDSDELRATFRFIASQVADLRLGE</sequence>
<dbReference type="RefSeq" id="WP_129523552.1">
    <property type="nucleotide sequence ID" value="NZ_SDPV01000001.1"/>
</dbReference>
<dbReference type="Gene3D" id="3.40.50.410">
    <property type="entry name" value="von Willebrand factor, type A domain"/>
    <property type="match status" value="2"/>
</dbReference>
<organism evidence="2 3">
    <name type="scientific">Pelagerythrobacter rhizovicinus</name>
    <dbReference type="NCBI Taxonomy" id="2268576"/>
    <lineage>
        <taxon>Bacteria</taxon>
        <taxon>Pseudomonadati</taxon>
        <taxon>Pseudomonadota</taxon>
        <taxon>Alphaproteobacteria</taxon>
        <taxon>Sphingomonadales</taxon>
        <taxon>Erythrobacteraceae</taxon>
        <taxon>Pelagerythrobacter</taxon>
    </lineage>
</organism>
<dbReference type="EMBL" id="SDPV01000001">
    <property type="protein sequence ID" value="RXZ66078.1"/>
    <property type="molecule type" value="Genomic_DNA"/>
</dbReference>
<gene>
    <name evidence="2" type="ORF">ETX26_05020</name>
</gene>
<dbReference type="InterPro" id="IPR028087">
    <property type="entry name" value="Tad_N"/>
</dbReference>
<feature type="domain" description="VWFA" evidence="1">
    <location>
        <begin position="191"/>
        <end position="251"/>
    </location>
</feature>
<keyword evidence="3" id="KW-1185">Reference proteome</keyword>
<protein>
    <submittedName>
        <fullName evidence="2">TadE/TadG family protein</fullName>
    </submittedName>
</protein>
<reference evidence="2 3" key="1">
    <citation type="submission" date="2019-01" db="EMBL/GenBank/DDBJ databases">
        <title>Altererythrobacter rhizovicinus sp. nov., isolated from the rhizosphere soil of Haloxylon ammodendron.</title>
        <authorList>
            <person name="Li H.-P."/>
            <person name="Gou J.-Y."/>
            <person name="Yao D."/>
            <person name="Han Q.-Q."/>
            <person name="Shao K.-Z."/>
            <person name="Zhao Q."/>
            <person name="Zhang J.-L."/>
        </authorList>
    </citation>
    <scope>NUCLEOTIDE SEQUENCE [LARGE SCALE GENOMIC DNA]</scope>
    <source>
        <strain evidence="2 3">AY-3R</strain>
    </source>
</reference>
<name>A0A4Q2KLA3_9SPHN</name>
<evidence type="ECO:0000313" key="2">
    <source>
        <dbReference type="EMBL" id="RXZ66078.1"/>
    </source>
</evidence>
<dbReference type="SUPFAM" id="SSF53300">
    <property type="entry name" value="vWA-like"/>
    <property type="match status" value="1"/>
</dbReference>
<evidence type="ECO:0000259" key="1">
    <source>
        <dbReference type="PROSITE" id="PS50234"/>
    </source>
</evidence>